<protein>
    <submittedName>
        <fullName evidence="1">Uncharacterized protein</fullName>
    </submittedName>
</protein>
<dbReference type="AlphaFoldDB" id="J3MXA7"/>
<proteinExistence type="predicted"/>
<reference evidence="1" key="1">
    <citation type="journal article" date="2013" name="Nat. Commun.">
        <title>Whole-genome sequencing of Oryza brachyantha reveals mechanisms underlying Oryza genome evolution.</title>
        <authorList>
            <person name="Chen J."/>
            <person name="Huang Q."/>
            <person name="Gao D."/>
            <person name="Wang J."/>
            <person name="Lang Y."/>
            <person name="Liu T."/>
            <person name="Li B."/>
            <person name="Bai Z."/>
            <person name="Luis Goicoechea J."/>
            <person name="Liang C."/>
            <person name="Chen C."/>
            <person name="Zhang W."/>
            <person name="Sun S."/>
            <person name="Liao Y."/>
            <person name="Zhang X."/>
            <person name="Yang L."/>
            <person name="Song C."/>
            <person name="Wang M."/>
            <person name="Shi J."/>
            <person name="Liu G."/>
            <person name="Liu J."/>
            <person name="Zhou H."/>
            <person name="Zhou W."/>
            <person name="Yu Q."/>
            <person name="An N."/>
            <person name="Chen Y."/>
            <person name="Cai Q."/>
            <person name="Wang B."/>
            <person name="Liu B."/>
            <person name="Min J."/>
            <person name="Huang Y."/>
            <person name="Wu H."/>
            <person name="Li Z."/>
            <person name="Zhang Y."/>
            <person name="Yin Y."/>
            <person name="Song W."/>
            <person name="Jiang J."/>
            <person name="Jackson S.A."/>
            <person name="Wing R.A."/>
            <person name="Wang J."/>
            <person name="Chen M."/>
        </authorList>
    </citation>
    <scope>NUCLEOTIDE SEQUENCE [LARGE SCALE GENOMIC DNA]</scope>
    <source>
        <strain evidence="1">cv. IRGC 101232</strain>
    </source>
</reference>
<keyword evidence="2" id="KW-1185">Reference proteome</keyword>
<sequence length="138" mass="15648">MPDDDVEYEVPHSGETPCGIELERASHVAFRCDANNPHWNCSVTEEETNTRRSRKSQAQTACADVSCHGLSAFGLSQWTIFHNDSPNDDQDWATDHYNSQSIDRPMMMMMIDPICSSKQSIQKNRFSACYMVNQKAVI</sequence>
<dbReference type="EnsemblPlants" id="OB09G16360.1">
    <property type="protein sequence ID" value="OB09G16360.1"/>
    <property type="gene ID" value="OB09G16360"/>
</dbReference>
<dbReference type="Proteomes" id="UP000006038">
    <property type="component" value="Chromosome 9"/>
</dbReference>
<reference evidence="1" key="2">
    <citation type="submission" date="2013-04" db="UniProtKB">
        <authorList>
            <consortium name="EnsemblPlants"/>
        </authorList>
    </citation>
    <scope>IDENTIFICATION</scope>
</reference>
<evidence type="ECO:0000313" key="1">
    <source>
        <dbReference type="EnsemblPlants" id="OB09G16360.1"/>
    </source>
</evidence>
<organism evidence="1">
    <name type="scientific">Oryza brachyantha</name>
    <name type="common">malo sina</name>
    <dbReference type="NCBI Taxonomy" id="4533"/>
    <lineage>
        <taxon>Eukaryota</taxon>
        <taxon>Viridiplantae</taxon>
        <taxon>Streptophyta</taxon>
        <taxon>Embryophyta</taxon>
        <taxon>Tracheophyta</taxon>
        <taxon>Spermatophyta</taxon>
        <taxon>Magnoliopsida</taxon>
        <taxon>Liliopsida</taxon>
        <taxon>Poales</taxon>
        <taxon>Poaceae</taxon>
        <taxon>BOP clade</taxon>
        <taxon>Oryzoideae</taxon>
        <taxon>Oryzeae</taxon>
        <taxon>Oryzinae</taxon>
        <taxon>Oryza</taxon>
    </lineage>
</organism>
<dbReference type="Gramene" id="OB09G16360.1">
    <property type="protein sequence ID" value="OB09G16360.1"/>
    <property type="gene ID" value="OB09G16360"/>
</dbReference>
<evidence type="ECO:0000313" key="2">
    <source>
        <dbReference type="Proteomes" id="UP000006038"/>
    </source>
</evidence>
<accession>J3MXA7</accession>
<dbReference type="HOGENOM" id="CLU_1858333_0_0_1"/>
<name>J3MXA7_ORYBR</name>